<dbReference type="Proteomes" id="UP000614350">
    <property type="component" value="Unassembled WGS sequence"/>
</dbReference>
<dbReference type="EMBL" id="JACSEA010000015">
    <property type="protein sequence ID" value="KAF7385158.1"/>
    <property type="molecule type" value="Genomic_DNA"/>
</dbReference>
<comment type="caution">
    <text evidence="1">The sequence shown here is derived from an EMBL/GenBank/DDBJ whole genome shotgun (WGS) entry which is preliminary data.</text>
</comment>
<proteinExistence type="predicted"/>
<accession>A0A834MW31</accession>
<reference evidence="1" key="1">
    <citation type="journal article" date="2020" name="G3 (Bethesda)">
        <title>High-Quality Assemblies for Three Invasive Social Wasps from the &lt;i&gt;Vespula&lt;/i&gt; Genus.</title>
        <authorList>
            <person name="Harrop T.W.R."/>
            <person name="Guhlin J."/>
            <person name="McLaughlin G.M."/>
            <person name="Permina E."/>
            <person name="Stockwell P."/>
            <person name="Gilligan J."/>
            <person name="Le Lec M.F."/>
            <person name="Gruber M.A.M."/>
            <person name="Quinn O."/>
            <person name="Lovegrove M."/>
            <person name="Duncan E.J."/>
            <person name="Remnant E.J."/>
            <person name="Van Eeckhoven J."/>
            <person name="Graham B."/>
            <person name="Knapp R.A."/>
            <person name="Langford K.W."/>
            <person name="Kronenberg Z."/>
            <person name="Press M.O."/>
            <person name="Eacker S.M."/>
            <person name="Wilson-Rankin E.E."/>
            <person name="Purcell J."/>
            <person name="Lester P.J."/>
            <person name="Dearden P.K."/>
        </authorList>
    </citation>
    <scope>NUCLEOTIDE SEQUENCE</scope>
    <source>
        <strain evidence="1">Marl-1</strain>
    </source>
</reference>
<keyword evidence="2" id="KW-1185">Reference proteome</keyword>
<protein>
    <submittedName>
        <fullName evidence="1">Uncharacterized protein</fullName>
    </submittedName>
</protein>
<organism evidence="1 2">
    <name type="scientific">Vespula vulgaris</name>
    <name type="common">Yellow jacket</name>
    <name type="synonym">Wasp</name>
    <dbReference type="NCBI Taxonomy" id="7454"/>
    <lineage>
        <taxon>Eukaryota</taxon>
        <taxon>Metazoa</taxon>
        <taxon>Ecdysozoa</taxon>
        <taxon>Arthropoda</taxon>
        <taxon>Hexapoda</taxon>
        <taxon>Insecta</taxon>
        <taxon>Pterygota</taxon>
        <taxon>Neoptera</taxon>
        <taxon>Endopterygota</taxon>
        <taxon>Hymenoptera</taxon>
        <taxon>Apocrita</taxon>
        <taxon>Aculeata</taxon>
        <taxon>Vespoidea</taxon>
        <taxon>Vespidae</taxon>
        <taxon>Vespinae</taxon>
        <taxon>Vespula</taxon>
    </lineage>
</organism>
<name>A0A834MW31_VESVU</name>
<dbReference type="AlphaFoldDB" id="A0A834MW31"/>
<sequence length="68" mass="7703">MEKTKKKKGKNHWTTRVKESKQNGAVGELLVLAAALGRRGRPARDGFSMPAGCRTPRHLLREQTLMRF</sequence>
<gene>
    <name evidence="1" type="ORF">HZH66_012244</name>
</gene>
<evidence type="ECO:0000313" key="1">
    <source>
        <dbReference type="EMBL" id="KAF7385158.1"/>
    </source>
</evidence>
<evidence type="ECO:0000313" key="2">
    <source>
        <dbReference type="Proteomes" id="UP000614350"/>
    </source>
</evidence>